<dbReference type="EMBL" id="MFKN01000014">
    <property type="protein sequence ID" value="OGG41086.1"/>
    <property type="molecule type" value="Genomic_DNA"/>
</dbReference>
<feature type="signal peptide" evidence="1">
    <location>
        <begin position="1"/>
        <end position="29"/>
    </location>
</feature>
<feature type="chain" id="PRO_5009523196" evidence="1">
    <location>
        <begin position="30"/>
        <end position="424"/>
    </location>
</feature>
<protein>
    <submittedName>
        <fullName evidence="2">Uncharacterized protein</fullName>
    </submittedName>
</protein>
<evidence type="ECO:0000313" key="2">
    <source>
        <dbReference type="EMBL" id="OGG41086.1"/>
    </source>
</evidence>
<evidence type="ECO:0000256" key="1">
    <source>
        <dbReference type="SAM" id="SignalP"/>
    </source>
</evidence>
<organism evidence="2 3">
    <name type="scientific">Candidatus Kaiserbacteria bacterium GWA2_50_9</name>
    <dbReference type="NCBI Taxonomy" id="1798474"/>
    <lineage>
        <taxon>Bacteria</taxon>
        <taxon>Candidatus Kaiseribacteriota</taxon>
    </lineage>
</organism>
<sequence length="424" mass="43900">MKLQNNRGQVMLIACLLFLAAAAAVSAAAAGSALHRASAARAFADARQGLYAISSVSEDVAYRKIKGMAIGDMETLTIGSVSATADVDPVFGGLEIRASATGARFARKSLVRLAEGTTASFQYAVQAGAGGIELDEDVRITGDMFSNAPIEGNDETLVRGTVVSAGSSGRIEEIHATSSAYAHTIRDSDIDGDAYYQTISGTTVGGELHHGSADVATASFPISDTLMEQWKTDAAAGGMHTSPCSYAISGIATLGPKKINCNLIIDDDAVVTLEGPVWVVGNLTVTDDAEVKVSSSLSGKSIAIIADNPSNRSSASKVTVSNDARFTGAGESSVVLLLSRNHSASQGGGTTAISVSEESRGDVFYYAGYGEIEFSDEARALGAAGYALHIEDESILSYEPSLLHLSFPAGPSGGYTIESWKETE</sequence>
<keyword evidence="1" id="KW-0732">Signal</keyword>
<proteinExistence type="predicted"/>
<comment type="caution">
    <text evidence="2">The sequence shown here is derived from an EMBL/GenBank/DDBJ whole genome shotgun (WGS) entry which is preliminary data.</text>
</comment>
<reference evidence="2 3" key="1">
    <citation type="journal article" date="2016" name="Nat. Commun.">
        <title>Thousands of microbial genomes shed light on interconnected biogeochemical processes in an aquifer system.</title>
        <authorList>
            <person name="Anantharaman K."/>
            <person name="Brown C.T."/>
            <person name="Hug L.A."/>
            <person name="Sharon I."/>
            <person name="Castelle C.J."/>
            <person name="Probst A.J."/>
            <person name="Thomas B.C."/>
            <person name="Singh A."/>
            <person name="Wilkins M.J."/>
            <person name="Karaoz U."/>
            <person name="Brodie E.L."/>
            <person name="Williams K.H."/>
            <person name="Hubbard S.S."/>
            <person name="Banfield J.F."/>
        </authorList>
    </citation>
    <scope>NUCLEOTIDE SEQUENCE [LARGE SCALE GENOMIC DNA]</scope>
</reference>
<accession>A0A1F6BVW0</accession>
<dbReference type="STRING" id="1798474.A2118_01005"/>
<evidence type="ECO:0000313" key="3">
    <source>
        <dbReference type="Proteomes" id="UP000179014"/>
    </source>
</evidence>
<gene>
    <name evidence="2" type="ORF">A2118_01005</name>
</gene>
<dbReference type="Proteomes" id="UP000179014">
    <property type="component" value="Unassembled WGS sequence"/>
</dbReference>
<name>A0A1F6BVW0_9BACT</name>
<dbReference type="AlphaFoldDB" id="A0A1F6BVW0"/>